<dbReference type="EMBL" id="KV417327">
    <property type="protein sequence ID" value="KZO91178.1"/>
    <property type="molecule type" value="Genomic_DNA"/>
</dbReference>
<evidence type="ECO:0000313" key="2">
    <source>
        <dbReference type="Proteomes" id="UP000076738"/>
    </source>
</evidence>
<organism evidence="1 2">
    <name type="scientific">Calocera viscosa (strain TUFC12733)</name>
    <dbReference type="NCBI Taxonomy" id="1330018"/>
    <lineage>
        <taxon>Eukaryota</taxon>
        <taxon>Fungi</taxon>
        <taxon>Dikarya</taxon>
        <taxon>Basidiomycota</taxon>
        <taxon>Agaricomycotina</taxon>
        <taxon>Dacrymycetes</taxon>
        <taxon>Dacrymycetales</taxon>
        <taxon>Dacrymycetaceae</taxon>
        <taxon>Calocera</taxon>
    </lineage>
</organism>
<gene>
    <name evidence="1" type="ORF">CALVIDRAFT_365546</name>
</gene>
<protein>
    <submittedName>
        <fullName evidence="1">Uncharacterized protein</fullName>
    </submittedName>
</protein>
<name>A0A167H330_CALVF</name>
<proteinExistence type="predicted"/>
<dbReference type="AlphaFoldDB" id="A0A167H330"/>
<reference evidence="1 2" key="1">
    <citation type="journal article" date="2016" name="Mol. Biol. Evol.">
        <title>Comparative Genomics of Early-Diverging Mushroom-Forming Fungi Provides Insights into the Origins of Lignocellulose Decay Capabilities.</title>
        <authorList>
            <person name="Nagy L.G."/>
            <person name="Riley R."/>
            <person name="Tritt A."/>
            <person name="Adam C."/>
            <person name="Daum C."/>
            <person name="Floudas D."/>
            <person name="Sun H."/>
            <person name="Yadav J.S."/>
            <person name="Pangilinan J."/>
            <person name="Larsson K.H."/>
            <person name="Matsuura K."/>
            <person name="Barry K."/>
            <person name="Labutti K."/>
            <person name="Kuo R."/>
            <person name="Ohm R.A."/>
            <person name="Bhattacharya S.S."/>
            <person name="Shirouzu T."/>
            <person name="Yoshinaga Y."/>
            <person name="Martin F.M."/>
            <person name="Grigoriev I.V."/>
            <person name="Hibbett D.S."/>
        </authorList>
    </citation>
    <scope>NUCLEOTIDE SEQUENCE [LARGE SCALE GENOMIC DNA]</scope>
    <source>
        <strain evidence="1 2">TUFC12733</strain>
    </source>
</reference>
<sequence>MNERAEASKPVPLVYPPVRNNVGAISHMGNGFPSHPSALSSPTHLSSHVDQLQGPDPTMIKQEDVPYGEFQQQSSYSQAPYFYPNGYGPWKAPLPHDPVVNTSTRPETFASPWTQSSTSGVSAGNDRLPQLRVDTVNVVGHSHAEFTGIPIANQNFDAHRRLASTGSYGTISQPIPDSISPISAHWSARRFHPYAAAIRRQNSAPQLRTIPSYDAAPVAPSLPPRDDEASISFETSNGRLAPPGYVMPVSRPLHHDASDQFQGSQIVSPSDHGFQPFVHTRSYDAMVVPHGWYRSSAPRTWNEQFTVTQ</sequence>
<keyword evidence="2" id="KW-1185">Reference proteome</keyword>
<evidence type="ECO:0000313" key="1">
    <source>
        <dbReference type="EMBL" id="KZO91178.1"/>
    </source>
</evidence>
<accession>A0A167H330</accession>
<dbReference type="Proteomes" id="UP000076738">
    <property type="component" value="Unassembled WGS sequence"/>
</dbReference>